<gene>
    <name evidence="2" type="ORF">KSX_01610</name>
</gene>
<feature type="domain" description="DJ-1/PfpI" evidence="1">
    <location>
        <begin position="7"/>
        <end position="190"/>
    </location>
</feature>
<dbReference type="PANTHER" id="PTHR43130">
    <property type="entry name" value="ARAC-FAMILY TRANSCRIPTIONAL REGULATOR"/>
    <property type="match status" value="1"/>
</dbReference>
<dbReference type="InterPro" id="IPR052158">
    <property type="entry name" value="INH-QAR"/>
</dbReference>
<dbReference type="AlphaFoldDB" id="A0A8J3MPV8"/>
<comment type="caution">
    <text evidence="2">The sequence shown here is derived from an EMBL/GenBank/DDBJ whole genome shotgun (WGS) entry which is preliminary data.</text>
</comment>
<reference evidence="2" key="1">
    <citation type="submission" date="2020-10" db="EMBL/GenBank/DDBJ databases">
        <title>Taxonomic study of unclassified bacteria belonging to the class Ktedonobacteria.</title>
        <authorList>
            <person name="Yabe S."/>
            <person name="Wang C.M."/>
            <person name="Zheng Y."/>
            <person name="Sakai Y."/>
            <person name="Cavaletti L."/>
            <person name="Monciardini P."/>
            <person name="Donadio S."/>
        </authorList>
    </citation>
    <scope>NUCLEOTIDE SEQUENCE</scope>
    <source>
        <strain evidence="2">SOSP1-1</strain>
    </source>
</reference>
<dbReference type="EMBL" id="BNJF01000001">
    <property type="protein sequence ID" value="GHO41998.1"/>
    <property type="molecule type" value="Genomic_DNA"/>
</dbReference>
<dbReference type="CDD" id="cd03139">
    <property type="entry name" value="GATase1_PfpI_2"/>
    <property type="match status" value="1"/>
</dbReference>
<sequence length="214" mass="23467">MKQQWTVGILLFDHVDLTDITGPYEVFHNAGYTMHDLKKIFLGQDVSENHAFAVSTVSQTGQPLKASNGLRLEPDYSFEQSPSFDIVVIPGASLNIIAHVLTQDEIIRWIAQSSSQSQLMTSVCTGAFLLAQAGLHNGKQATTHWGALNLFEQQFPQIHVQHTGKFVDEGTIITSAAVTSSFNMALHVVERLIGVQMAQAVAKGIDFQISTTRD</sequence>
<dbReference type="RefSeq" id="WP_220191594.1">
    <property type="nucleotide sequence ID" value="NZ_BNJF01000001.1"/>
</dbReference>
<dbReference type="SUPFAM" id="SSF52317">
    <property type="entry name" value="Class I glutamine amidotransferase-like"/>
    <property type="match status" value="1"/>
</dbReference>
<dbReference type="PANTHER" id="PTHR43130:SF14">
    <property type="entry name" value="DJ-1_PFPI DOMAIN-CONTAINING PROTEIN"/>
    <property type="match status" value="1"/>
</dbReference>
<evidence type="ECO:0000313" key="3">
    <source>
        <dbReference type="Proteomes" id="UP000612362"/>
    </source>
</evidence>
<dbReference type="GO" id="GO:0006355">
    <property type="term" value="P:regulation of DNA-templated transcription"/>
    <property type="evidence" value="ECO:0007669"/>
    <property type="project" value="TreeGrafter"/>
</dbReference>
<name>A0A8J3MPV8_9CHLR</name>
<evidence type="ECO:0000313" key="2">
    <source>
        <dbReference type="EMBL" id="GHO41998.1"/>
    </source>
</evidence>
<dbReference type="Pfam" id="PF01965">
    <property type="entry name" value="DJ-1_PfpI"/>
    <property type="match status" value="1"/>
</dbReference>
<dbReference type="InterPro" id="IPR002818">
    <property type="entry name" value="DJ-1/PfpI"/>
</dbReference>
<evidence type="ECO:0000259" key="1">
    <source>
        <dbReference type="Pfam" id="PF01965"/>
    </source>
</evidence>
<keyword evidence="3" id="KW-1185">Reference proteome</keyword>
<accession>A0A8J3MPV8</accession>
<proteinExistence type="predicted"/>
<dbReference type="Proteomes" id="UP000612362">
    <property type="component" value="Unassembled WGS sequence"/>
</dbReference>
<protein>
    <submittedName>
        <fullName evidence="2">AraC family transcriptional regulator</fullName>
    </submittedName>
</protein>
<dbReference type="Gene3D" id="3.40.50.880">
    <property type="match status" value="1"/>
</dbReference>
<organism evidence="2 3">
    <name type="scientific">Ktedonospora formicarum</name>
    <dbReference type="NCBI Taxonomy" id="2778364"/>
    <lineage>
        <taxon>Bacteria</taxon>
        <taxon>Bacillati</taxon>
        <taxon>Chloroflexota</taxon>
        <taxon>Ktedonobacteria</taxon>
        <taxon>Ktedonobacterales</taxon>
        <taxon>Ktedonobacteraceae</taxon>
        <taxon>Ktedonospora</taxon>
    </lineage>
</organism>
<dbReference type="InterPro" id="IPR029062">
    <property type="entry name" value="Class_I_gatase-like"/>
</dbReference>